<protein>
    <submittedName>
        <fullName evidence="2">Uncharacterized protein</fullName>
    </submittedName>
</protein>
<accession>A0A8J4HBI3</accession>
<dbReference type="EMBL" id="DTQM01000121">
    <property type="protein sequence ID" value="HGC42871.1"/>
    <property type="molecule type" value="Genomic_DNA"/>
</dbReference>
<evidence type="ECO:0000313" key="2">
    <source>
        <dbReference type="EMBL" id="HGC42871.1"/>
    </source>
</evidence>
<dbReference type="AlphaFoldDB" id="A0A8J4HBI3"/>
<evidence type="ECO:0000256" key="1">
    <source>
        <dbReference type="SAM" id="MobiDB-lite"/>
    </source>
</evidence>
<gene>
    <name evidence="2" type="ORF">ENY07_06590</name>
</gene>
<name>A0A8J4HBI3_9PROT</name>
<proteinExistence type="predicted"/>
<sequence>MSRISDRPQTSPLPLPCSAELISFPARRAAPPRSRLQTALANLDRALADQRSVLATWRGALADLRGAMHGLDTSVAIYRGELGKLTTGVAHLHARALWLRAWASRVEADQAGADHSATNGQPPARSGRSV</sequence>
<organism evidence="2">
    <name type="scientific">Acidicaldus sp</name>
    <dbReference type="NCBI Taxonomy" id="1872105"/>
    <lineage>
        <taxon>Bacteria</taxon>
        <taxon>Pseudomonadati</taxon>
        <taxon>Pseudomonadota</taxon>
        <taxon>Alphaproteobacteria</taxon>
        <taxon>Acetobacterales</taxon>
        <taxon>Acetobacteraceae</taxon>
        <taxon>Acidicaldus</taxon>
    </lineage>
</organism>
<feature type="region of interest" description="Disordered" evidence="1">
    <location>
        <begin position="109"/>
        <end position="130"/>
    </location>
</feature>
<comment type="caution">
    <text evidence="2">The sequence shown here is derived from an EMBL/GenBank/DDBJ whole genome shotgun (WGS) entry which is preliminary data.</text>
</comment>
<reference evidence="2" key="1">
    <citation type="journal article" date="2020" name="mSystems">
        <title>Genome- and Community-Level Interaction Insights into Carbon Utilization and Element Cycling Functions of Hydrothermarchaeota in Hydrothermal Sediment.</title>
        <authorList>
            <person name="Zhou Z."/>
            <person name="Liu Y."/>
            <person name="Xu W."/>
            <person name="Pan J."/>
            <person name="Luo Z.H."/>
            <person name="Li M."/>
        </authorList>
    </citation>
    <scope>NUCLEOTIDE SEQUENCE</scope>
    <source>
        <strain evidence="2">SpSt-997</strain>
    </source>
</reference>